<feature type="domain" description="RING-type" evidence="3">
    <location>
        <begin position="224"/>
        <end position="270"/>
    </location>
</feature>
<evidence type="ECO:0000313" key="5">
    <source>
        <dbReference type="EMBL" id="GAX20842.1"/>
    </source>
</evidence>
<dbReference type="PANTHER" id="PTHR21540">
    <property type="entry name" value="RING FINGER AND SWIM DOMAIN-CONTAINING PROTEIN 2"/>
    <property type="match status" value="1"/>
</dbReference>
<dbReference type="InParanoid" id="A0A1Z5K3U2"/>
<feature type="domain" description="SWIM-type" evidence="4">
    <location>
        <begin position="125"/>
        <end position="157"/>
    </location>
</feature>
<evidence type="ECO:0000313" key="6">
    <source>
        <dbReference type="Proteomes" id="UP000198406"/>
    </source>
</evidence>
<organism evidence="5 6">
    <name type="scientific">Fistulifera solaris</name>
    <name type="common">Oleaginous diatom</name>
    <dbReference type="NCBI Taxonomy" id="1519565"/>
    <lineage>
        <taxon>Eukaryota</taxon>
        <taxon>Sar</taxon>
        <taxon>Stramenopiles</taxon>
        <taxon>Ochrophyta</taxon>
        <taxon>Bacillariophyta</taxon>
        <taxon>Bacillariophyceae</taxon>
        <taxon>Bacillariophycidae</taxon>
        <taxon>Naviculales</taxon>
        <taxon>Naviculaceae</taxon>
        <taxon>Fistulifera</taxon>
    </lineage>
</organism>
<name>A0A1Z5K3U2_FISSO</name>
<proteinExistence type="predicted"/>
<keyword evidence="6" id="KW-1185">Reference proteome</keyword>
<comment type="caution">
    <text evidence="5">The sequence shown here is derived from an EMBL/GenBank/DDBJ whole genome shotgun (WGS) entry which is preliminary data.</text>
</comment>
<dbReference type="PROSITE" id="PS50966">
    <property type="entry name" value="ZF_SWIM"/>
    <property type="match status" value="1"/>
</dbReference>
<dbReference type="InterPro" id="IPR039903">
    <property type="entry name" value="Zswim2"/>
</dbReference>
<dbReference type="GO" id="GO:0008270">
    <property type="term" value="F:zinc ion binding"/>
    <property type="evidence" value="ECO:0007669"/>
    <property type="project" value="UniProtKB-KW"/>
</dbReference>
<evidence type="ECO:0000256" key="1">
    <source>
        <dbReference type="PROSITE-ProRule" id="PRU00175"/>
    </source>
</evidence>
<keyword evidence="5" id="KW-0012">Acyltransferase</keyword>
<dbReference type="Proteomes" id="UP000198406">
    <property type="component" value="Unassembled WGS sequence"/>
</dbReference>
<reference evidence="5 6" key="1">
    <citation type="journal article" date="2015" name="Plant Cell">
        <title>Oil accumulation by the oleaginous diatom Fistulifera solaris as revealed by the genome and transcriptome.</title>
        <authorList>
            <person name="Tanaka T."/>
            <person name="Maeda Y."/>
            <person name="Veluchamy A."/>
            <person name="Tanaka M."/>
            <person name="Abida H."/>
            <person name="Marechal E."/>
            <person name="Bowler C."/>
            <person name="Muto M."/>
            <person name="Sunaga Y."/>
            <person name="Tanaka M."/>
            <person name="Yoshino T."/>
            <person name="Taniguchi T."/>
            <person name="Fukuda Y."/>
            <person name="Nemoto M."/>
            <person name="Matsumoto M."/>
            <person name="Wong P.S."/>
            <person name="Aburatani S."/>
            <person name="Fujibuchi W."/>
        </authorList>
    </citation>
    <scope>NUCLEOTIDE SEQUENCE [LARGE SCALE GENOMIC DNA]</scope>
    <source>
        <strain evidence="5 6">JPCC DA0580</strain>
    </source>
</reference>
<evidence type="ECO:0000259" key="3">
    <source>
        <dbReference type="PROSITE" id="PS50089"/>
    </source>
</evidence>
<feature type="region of interest" description="Disordered" evidence="2">
    <location>
        <begin position="54"/>
        <end position="87"/>
    </location>
</feature>
<evidence type="ECO:0000256" key="2">
    <source>
        <dbReference type="SAM" id="MobiDB-lite"/>
    </source>
</evidence>
<dbReference type="AlphaFoldDB" id="A0A1Z5K3U2"/>
<dbReference type="PROSITE" id="PS50089">
    <property type="entry name" value="ZF_RING_2"/>
    <property type="match status" value="1"/>
</dbReference>
<dbReference type="Pfam" id="PF04434">
    <property type="entry name" value="SWIM"/>
    <property type="match status" value="1"/>
</dbReference>
<dbReference type="GO" id="GO:0061630">
    <property type="term" value="F:ubiquitin protein ligase activity"/>
    <property type="evidence" value="ECO:0007669"/>
    <property type="project" value="UniProtKB-EC"/>
</dbReference>
<protein>
    <submittedName>
        <fullName evidence="5">E3 ubiquitin-protein ligase ZSWIM2</fullName>
        <ecNumber evidence="5">2.3.2.27</ecNumber>
    </submittedName>
</protein>
<keyword evidence="1" id="KW-0863">Zinc-finger</keyword>
<dbReference type="EC" id="2.3.2.27" evidence="5"/>
<gene>
    <name evidence="5" type="ORF">FisN_7Hh157</name>
</gene>
<dbReference type="PANTHER" id="PTHR21540:SF0">
    <property type="entry name" value="PHD FAMILY PROTEIN"/>
    <property type="match status" value="1"/>
</dbReference>
<dbReference type="Gene3D" id="3.30.40.10">
    <property type="entry name" value="Zinc/RING finger domain, C3HC4 (zinc finger)"/>
    <property type="match status" value="1"/>
</dbReference>
<dbReference type="InterPro" id="IPR007527">
    <property type="entry name" value="Znf_SWIM"/>
</dbReference>
<dbReference type="OrthoDB" id="2122982at2759"/>
<dbReference type="InterPro" id="IPR013083">
    <property type="entry name" value="Znf_RING/FYVE/PHD"/>
</dbReference>
<keyword evidence="1" id="KW-0479">Metal-binding</keyword>
<sequence>MSTQVKQVKAVASITMTADPFTLSRAELQAALKAFKLPATGSTDTLRERYVSMQQSNGATPSAAAFKDTGKPEKRSKRYRSNPPKNVQQRIDRALSQSMYLVTKSDVQDDLSCTFVVLGSTGNVYDVTIQRTPHCSCPDHAKGNLCKHILFVLLKVMAIPSSSPLVYQQAWIKTELEEMYACMAQRFQQVSGAVLAKSVVRNEYAKLQRGPAPQVACRQDQEDCPICFDVLEAAADNLHCRTQCGANFHAKCIRHWLQQQRSHPTCPNCRQPWEGTTKTTKLNDGFQNLGRLQGQSPQRDMSSYSSWYRRYHDPDYYE</sequence>
<dbReference type="EMBL" id="BDSP01000152">
    <property type="protein sequence ID" value="GAX20842.1"/>
    <property type="molecule type" value="Genomic_DNA"/>
</dbReference>
<keyword evidence="1" id="KW-0862">Zinc</keyword>
<evidence type="ECO:0000259" key="4">
    <source>
        <dbReference type="PROSITE" id="PS50966"/>
    </source>
</evidence>
<keyword evidence="5" id="KW-0808">Transferase</keyword>
<dbReference type="InterPro" id="IPR001841">
    <property type="entry name" value="Znf_RING"/>
</dbReference>
<accession>A0A1Z5K3U2</accession>
<dbReference type="Pfam" id="PF13639">
    <property type="entry name" value="zf-RING_2"/>
    <property type="match status" value="1"/>
</dbReference>
<dbReference type="SUPFAM" id="SSF57850">
    <property type="entry name" value="RING/U-box"/>
    <property type="match status" value="1"/>
</dbReference>